<accession>A8DW71</accession>
<evidence type="ECO:0000313" key="2">
    <source>
        <dbReference type="EMBL" id="EDO25538.1"/>
    </source>
</evidence>
<proteinExistence type="predicted"/>
<feature type="non-terminal residue" evidence="2">
    <location>
        <position position="92"/>
    </location>
</feature>
<dbReference type="Proteomes" id="UP000001593">
    <property type="component" value="Unassembled WGS sequence"/>
</dbReference>
<organism evidence="2 3">
    <name type="scientific">Nematostella vectensis</name>
    <name type="common">Starlet sea anemone</name>
    <dbReference type="NCBI Taxonomy" id="45351"/>
    <lineage>
        <taxon>Eukaryota</taxon>
        <taxon>Metazoa</taxon>
        <taxon>Cnidaria</taxon>
        <taxon>Anthozoa</taxon>
        <taxon>Hexacorallia</taxon>
        <taxon>Actiniaria</taxon>
        <taxon>Edwardsiidae</taxon>
        <taxon>Nematostella</taxon>
    </lineage>
</organism>
<dbReference type="EMBL" id="DS479214">
    <property type="protein sequence ID" value="EDO25538.1"/>
    <property type="molecule type" value="Genomic_DNA"/>
</dbReference>
<dbReference type="InterPro" id="IPR008979">
    <property type="entry name" value="Galactose-bd-like_sf"/>
</dbReference>
<evidence type="ECO:0000313" key="3">
    <source>
        <dbReference type="Proteomes" id="UP000001593"/>
    </source>
</evidence>
<keyword evidence="3" id="KW-1185">Reference proteome</keyword>
<feature type="domain" description="F5/8 type C" evidence="1">
    <location>
        <begin position="1"/>
        <end position="89"/>
    </location>
</feature>
<dbReference type="AlphaFoldDB" id="A8DW71"/>
<protein>
    <recommendedName>
        <fullName evidence="1">F5/8 type C domain-containing protein</fullName>
    </recommendedName>
</protein>
<dbReference type="SUPFAM" id="SSF49785">
    <property type="entry name" value="Galactose-binding domain-like"/>
    <property type="match status" value="1"/>
</dbReference>
<evidence type="ECO:0000259" key="1">
    <source>
        <dbReference type="PROSITE" id="PS50022"/>
    </source>
</evidence>
<reference evidence="2 3" key="1">
    <citation type="journal article" date="2007" name="Science">
        <title>Sea anemone genome reveals ancestral eumetazoan gene repertoire and genomic organization.</title>
        <authorList>
            <person name="Putnam N.H."/>
            <person name="Srivastava M."/>
            <person name="Hellsten U."/>
            <person name="Dirks B."/>
            <person name="Chapman J."/>
            <person name="Salamov A."/>
            <person name="Terry A."/>
            <person name="Shapiro H."/>
            <person name="Lindquist E."/>
            <person name="Kapitonov V.V."/>
            <person name="Jurka J."/>
            <person name="Genikhovich G."/>
            <person name="Grigoriev I.V."/>
            <person name="Lucas S.M."/>
            <person name="Steele R.E."/>
            <person name="Finnerty J.R."/>
            <person name="Technau U."/>
            <person name="Martindale M.Q."/>
            <person name="Rokhsar D.S."/>
        </authorList>
    </citation>
    <scope>NUCLEOTIDE SEQUENCE [LARGE SCALE GENOMIC DNA]</scope>
    <source>
        <strain evidence="3">CH2 X CH6</strain>
    </source>
</reference>
<name>A8DW71_NEMVE</name>
<dbReference type="PANTHER" id="PTHR24543:SF335">
    <property type="entry name" value="EGF-LIKE REPEAT AND DISCOIDIN I-LIKE DOMAIN-CONTAINING PROTEIN 3"/>
    <property type="match status" value="1"/>
</dbReference>
<dbReference type="InParanoid" id="A8DW71"/>
<dbReference type="Pfam" id="PF00754">
    <property type="entry name" value="F5_F8_type_C"/>
    <property type="match status" value="1"/>
</dbReference>
<dbReference type="Gene3D" id="2.60.120.260">
    <property type="entry name" value="Galactose-binding domain-like"/>
    <property type="match status" value="1"/>
</dbReference>
<dbReference type="InterPro" id="IPR000421">
    <property type="entry name" value="FA58C"/>
</dbReference>
<gene>
    <name evidence="2" type="ORF">NEMVEDRAFT_v1g157127</name>
</gene>
<dbReference type="PANTHER" id="PTHR24543">
    <property type="entry name" value="MULTICOPPER OXIDASE-RELATED"/>
    <property type="match status" value="1"/>
</dbReference>
<dbReference type="HOGENOM" id="CLU_030066_5_0_1"/>
<dbReference type="PROSITE" id="PS50022">
    <property type="entry name" value="FA58C_3"/>
    <property type="match status" value="1"/>
</dbReference>
<dbReference type="PhylomeDB" id="A8DW71"/>
<sequence length="92" mass="10667">VSTQGSPKWELQQWVTSYRLAASDDGTVWMDYQRDEGPVVRDLFVFQANQDPNGIVTNTLRPRMQGRSVRVVVLTYNIFISLRIELYGCYLH</sequence>